<evidence type="ECO:0000313" key="2">
    <source>
        <dbReference type="Proteomes" id="UP000000763"/>
    </source>
</evidence>
<evidence type="ECO:0000313" key="1">
    <source>
        <dbReference type="EMBL" id="BAD23128.1"/>
    </source>
</evidence>
<dbReference type="Proteomes" id="UP000000763">
    <property type="component" value="Chromosome 2"/>
</dbReference>
<protein>
    <submittedName>
        <fullName evidence="1">Uncharacterized protein</fullName>
    </submittedName>
</protein>
<proteinExistence type="predicted"/>
<reference evidence="2" key="1">
    <citation type="journal article" date="2005" name="Nature">
        <title>The map-based sequence of the rice genome.</title>
        <authorList>
            <consortium name="International rice genome sequencing project (IRGSP)"/>
            <person name="Matsumoto T."/>
            <person name="Wu J."/>
            <person name="Kanamori H."/>
            <person name="Katayose Y."/>
            <person name="Fujisawa M."/>
            <person name="Namiki N."/>
            <person name="Mizuno H."/>
            <person name="Yamamoto K."/>
            <person name="Antonio B.A."/>
            <person name="Baba T."/>
            <person name="Sakata K."/>
            <person name="Nagamura Y."/>
            <person name="Aoki H."/>
            <person name="Arikawa K."/>
            <person name="Arita K."/>
            <person name="Bito T."/>
            <person name="Chiden Y."/>
            <person name="Fujitsuka N."/>
            <person name="Fukunaka R."/>
            <person name="Hamada M."/>
            <person name="Harada C."/>
            <person name="Hayashi A."/>
            <person name="Hijishita S."/>
            <person name="Honda M."/>
            <person name="Hosokawa S."/>
            <person name="Ichikawa Y."/>
            <person name="Idonuma A."/>
            <person name="Iijima M."/>
            <person name="Ikeda M."/>
            <person name="Ikeno M."/>
            <person name="Ito K."/>
            <person name="Ito S."/>
            <person name="Ito T."/>
            <person name="Ito Y."/>
            <person name="Ito Y."/>
            <person name="Iwabuchi A."/>
            <person name="Kamiya K."/>
            <person name="Karasawa W."/>
            <person name="Kurita K."/>
            <person name="Katagiri S."/>
            <person name="Kikuta A."/>
            <person name="Kobayashi H."/>
            <person name="Kobayashi N."/>
            <person name="Machita K."/>
            <person name="Maehara T."/>
            <person name="Masukawa M."/>
            <person name="Mizubayashi T."/>
            <person name="Mukai Y."/>
            <person name="Nagasaki H."/>
            <person name="Nagata Y."/>
            <person name="Naito S."/>
            <person name="Nakashima M."/>
            <person name="Nakama Y."/>
            <person name="Nakamichi Y."/>
            <person name="Nakamura M."/>
            <person name="Meguro A."/>
            <person name="Negishi M."/>
            <person name="Ohta I."/>
            <person name="Ohta T."/>
            <person name="Okamoto M."/>
            <person name="Ono N."/>
            <person name="Saji S."/>
            <person name="Sakaguchi M."/>
            <person name="Sakai K."/>
            <person name="Shibata M."/>
            <person name="Shimokawa T."/>
            <person name="Song J."/>
            <person name="Takazaki Y."/>
            <person name="Terasawa K."/>
            <person name="Tsugane M."/>
            <person name="Tsuji K."/>
            <person name="Ueda S."/>
            <person name="Waki K."/>
            <person name="Yamagata H."/>
            <person name="Yamamoto M."/>
            <person name="Yamamoto S."/>
            <person name="Yamane H."/>
            <person name="Yoshiki S."/>
            <person name="Yoshihara R."/>
            <person name="Yukawa K."/>
            <person name="Zhong H."/>
            <person name="Yano M."/>
            <person name="Yuan Q."/>
            <person name="Ouyang S."/>
            <person name="Liu J."/>
            <person name="Jones K.M."/>
            <person name="Gansberger K."/>
            <person name="Moffat K."/>
            <person name="Hill J."/>
            <person name="Bera J."/>
            <person name="Fadrosh D."/>
            <person name="Jin S."/>
            <person name="Johri S."/>
            <person name="Kim M."/>
            <person name="Overton L."/>
            <person name="Reardon M."/>
            <person name="Tsitrin T."/>
            <person name="Vuong H."/>
            <person name="Weaver B."/>
            <person name="Ciecko A."/>
            <person name="Tallon L."/>
            <person name="Jackson J."/>
            <person name="Pai G."/>
            <person name="Aken S.V."/>
            <person name="Utterback T."/>
            <person name="Reidmuller S."/>
            <person name="Feldblyum T."/>
            <person name="Hsiao J."/>
            <person name="Zismann V."/>
            <person name="Iobst S."/>
            <person name="de Vazeille A.R."/>
            <person name="Buell C.R."/>
            <person name="Ying K."/>
            <person name="Li Y."/>
            <person name="Lu T."/>
            <person name="Huang Y."/>
            <person name="Zhao Q."/>
            <person name="Feng Q."/>
            <person name="Zhang L."/>
            <person name="Zhu J."/>
            <person name="Weng Q."/>
            <person name="Mu J."/>
            <person name="Lu Y."/>
            <person name="Fan D."/>
            <person name="Liu Y."/>
            <person name="Guan J."/>
            <person name="Zhang Y."/>
            <person name="Yu S."/>
            <person name="Liu X."/>
            <person name="Zhang Y."/>
            <person name="Hong G."/>
            <person name="Han B."/>
            <person name="Choisne N."/>
            <person name="Demange N."/>
            <person name="Orjeda G."/>
            <person name="Samain S."/>
            <person name="Cattolico L."/>
            <person name="Pelletier E."/>
            <person name="Couloux A."/>
            <person name="Segurens B."/>
            <person name="Wincker P."/>
            <person name="D'Hont A."/>
            <person name="Scarpelli C."/>
            <person name="Weissenbach J."/>
            <person name="Salanoubat M."/>
            <person name="Quetier F."/>
            <person name="Yu Y."/>
            <person name="Kim H.R."/>
            <person name="Rambo T."/>
            <person name="Currie J."/>
            <person name="Collura K."/>
            <person name="Luo M."/>
            <person name="Yang T."/>
            <person name="Ammiraju J.S.S."/>
            <person name="Engler F."/>
            <person name="Soderlund C."/>
            <person name="Wing R.A."/>
            <person name="Palmer L.E."/>
            <person name="de la Bastide M."/>
            <person name="Spiegel L."/>
            <person name="Nascimento L."/>
            <person name="Zutavern T."/>
            <person name="O'Shaughnessy A."/>
            <person name="Dike S."/>
            <person name="Dedhia N."/>
            <person name="Preston R."/>
            <person name="Balija V."/>
            <person name="McCombie W.R."/>
            <person name="Chow T."/>
            <person name="Chen H."/>
            <person name="Chung M."/>
            <person name="Chen C."/>
            <person name="Shaw J."/>
            <person name="Wu H."/>
            <person name="Hsiao K."/>
            <person name="Chao Y."/>
            <person name="Chu M."/>
            <person name="Cheng C."/>
            <person name="Hour A."/>
            <person name="Lee P."/>
            <person name="Lin S."/>
            <person name="Lin Y."/>
            <person name="Liou J."/>
            <person name="Liu S."/>
            <person name="Hsing Y."/>
            <person name="Raghuvanshi S."/>
            <person name="Mohanty A."/>
            <person name="Bharti A.K."/>
            <person name="Gaur A."/>
            <person name="Gupta V."/>
            <person name="Kumar D."/>
            <person name="Ravi V."/>
            <person name="Vij S."/>
            <person name="Kapur A."/>
            <person name="Khurana P."/>
            <person name="Khurana P."/>
            <person name="Khurana J.P."/>
            <person name="Tyagi A.K."/>
            <person name="Gaikwad K."/>
            <person name="Singh A."/>
            <person name="Dalal V."/>
            <person name="Srivastava S."/>
            <person name="Dixit A."/>
            <person name="Pal A.K."/>
            <person name="Ghazi I.A."/>
            <person name="Yadav M."/>
            <person name="Pandit A."/>
            <person name="Bhargava A."/>
            <person name="Sureshbabu K."/>
            <person name="Batra K."/>
            <person name="Sharma T.R."/>
            <person name="Mohapatra T."/>
            <person name="Singh N.K."/>
            <person name="Messing J."/>
            <person name="Nelson A.B."/>
            <person name="Fuks G."/>
            <person name="Kavchok S."/>
            <person name="Keizer G."/>
            <person name="Linton E."/>
            <person name="Llaca V."/>
            <person name="Song R."/>
            <person name="Tanyolac B."/>
            <person name="Young S."/>
            <person name="Ho-Il K."/>
            <person name="Hahn J.H."/>
            <person name="Sangsakoo G."/>
            <person name="Vanavichit A."/>
            <person name="de Mattos Luiz.A.T."/>
            <person name="Zimmer P.D."/>
            <person name="Malone G."/>
            <person name="Dellagostin O."/>
            <person name="de Oliveira A.C."/>
            <person name="Bevan M."/>
            <person name="Bancroft I."/>
            <person name="Minx P."/>
            <person name="Cordum H."/>
            <person name="Wilson R."/>
            <person name="Cheng Z."/>
            <person name="Jin W."/>
            <person name="Jiang J."/>
            <person name="Leong S.A."/>
            <person name="Iwama H."/>
            <person name="Gojobori T."/>
            <person name="Itoh T."/>
            <person name="Niimura Y."/>
            <person name="Fujii Y."/>
            <person name="Habara T."/>
            <person name="Sakai H."/>
            <person name="Sato Y."/>
            <person name="Wilson G."/>
            <person name="Kumar K."/>
            <person name="McCouch S."/>
            <person name="Juretic N."/>
            <person name="Hoen D."/>
            <person name="Wright S."/>
            <person name="Bruskiewich R."/>
            <person name="Bureau T."/>
            <person name="Miyao A."/>
            <person name="Hirochika H."/>
            <person name="Nishikawa T."/>
            <person name="Kadowaki K."/>
            <person name="Sugiura M."/>
            <person name="Burr B."/>
            <person name="Sasaki T."/>
        </authorList>
    </citation>
    <scope>NUCLEOTIDE SEQUENCE [LARGE SCALE GENOMIC DNA]</scope>
    <source>
        <strain evidence="2">cv. Nipponbare</strain>
    </source>
</reference>
<sequence length="116" mass="13597">MAFSSAFSYRCRFWGWFYNKWYQSLREIHGRGTREVLHAATTTQGVQGQTWTQGRARRRSTEFDRWNRTLLAAAGTINGCFNREMTKRGARVDGGGSDWRINRWVGHFGRVARTFR</sequence>
<dbReference type="AlphaFoldDB" id="Q6K6S1"/>
<reference evidence="2" key="2">
    <citation type="journal article" date="2008" name="Nucleic Acids Res.">
        <title>The rice annotation project database (RAP-DB): 2008 update.</title>
        <authorList>
            <consortium name="The rice annotation project (RAP)"/>
        </authorList>
    </citation>
    <scope>GENOME REANNOTATION</scope>
    <source>
        <strain evidence="2">cv. Nipponbare</strain>
    </source>
</reference>
<gene>
    <name evidence="1" type="primary">P0040H05.2</name>
</gene>
<organism evidence="1 2">
    <name type="scientific">Oryza sativa subsp. japonica</name>
    <name type="common">Rice</name>
    <dbReference type="NCBI Taxonomy" id="39947"/>
    <lineage>
        <taxon>Eukaryota</taxon>
        <taxon>Viridiplantae</taxon>
        <taxon>Streptophyta</taxon>
        <taxon>Embryophyta</taxon>
        <taxon>Tracheophyta</taxon>
        <taxon>Spermatophyta</taxon>
        <taxon>Magnoliopsida</taxon>
        <taxon>Liliopsida</taxon>
        <taxon>Poales</taxon>
        <taxon>Poaceae</taxon>
        <taxon>BOP clade</taxon>
        <taxon>Oryzoideae</taxon>
        <taxon>Oryzeae</taxon>
        <taxon>Oryzinae</taxon>
        <taxon>Oryza</taxon>
        <taxon>Oryza sativa</taxon>
    </lineage>
</organism>
<dbReference type="EMBL" id="AP004999">
    <property type="protein sequence ID" value="BAD23128.1"/>
    <property type="molecule type" value="Genomic_DNA"/>
</dbReference>
<name>Q6K6S1_ORYSJ</name>
<accession>Q6K6S1</accession>